<protein>
    <submittedName>
        <fullName evidence="2">Uncharacterized protein</fullName>
    </submittedName>
</protein>
<organism evidence="2 3">
    <name type="scientific">Carpediemonas membranifera</name>
    <dbReference type="NCBI Taxonomy" id="201153"/>
    <lineage>
        <taxon>Eukaryota</taxon>
        <taxon>Metamonada</taxon>
        <taxon>Carpediemonas-like organisms</taxon>
        <taxon>Carpediemonas</taxon>
    </lineage>
</organism>
<evidence type="ECO:0000313" key="3">
    <source>
        <dbReference type="Proteomes" id="UP000717585"/>
    </source>
</evidence>
<accession>A0A8J6AZF2</accession>
<name>A0A8J6AZF2_9EUKA</name>
<dbReference type="EMBL" id="JAHDYR010000069">
    <property type="protein sequence ID" value="KAG9389672.1"/>
    <property type="molecule type" value="Genomic_DNA"/>
</dbReference>
<keyword evidence="3" id="KW-1185">Reference proteome</keyword>
<dbReference type="AlphaFoldDB" id="A0A8J6AZF2"/>
<evidence type="ECO:0000256" key="1">
    <source>
        <dbReference type="SAM" id="MobiDB-lite"/>
    </source>
</evidence>
<comment type="caution">
    <text evidence="2">The sequence shown here is derived from an EMBL/GenBank/DDBJ whole genome shotgun (WGS) entry which is preliminary data.</text>
</comment>
<proteinExistence type="predicted"/>
<dbReference type="Proteomes" id="UP000717585">
    <property type="component" value="Unassembled WGS sequence"/>
</dbReference>
<feature type="region of interest" description="Disordered" evidence="1">
    <location>
        <begin position="23"/>
        <end position="48"/>
    </location>
</feature>
<gene>
    <name evidence="2" type="ORF">J8273_8972</name>
</gene>
<evidence type="ECO:0000313" key="2">
    <source>
        <dbReference type="EMBL" id="KAG9389672.1"/>
    </source>
</evidence>
<reference evidence="2" key="1">
    <citation type="submission" date="2021-05" db="EMBL/GenBank/DDBJ databases">
        <title>A free-living protist that lacks canonical eukaryotic 1 DNA replication and segregation systems.</title>
        <authorList>
            <person name="Salas-Leiva D.E."/>
            <person name="Tromer E.C."/>
            <person name="Curtis B.A."/>
            <person name="Jerlstrom-Hultqvist J."/>
            <person name="Kolisko M."/>
            <person name="Yi Z."/>
            <person name="Salas-Leiva J.S."/>
            <person name="Gallot-Lavallee L."/>
            <person name="Kops G.J.P.L."/>
            <person name="Archibald J.M."/>
            <person name="Simpson A.G.B."/>
            <person name="Roger A.J."/>
        </authorList>
    </citation>
    <scope>NUCLEOTIDE SEQUENCE</scope>
    <source>
        <strain evidence="2">BICM</strain>
    </source>
</reference>
<sequence>MEDRNEAALDGFASFTPMAVHDARTDPVAPTANVPSKPGKPTKPTLQKDELSTESAFCMMSTIKCHSCCQTESPALFLRRNMSLSTLNEMHAELQTIMGAGYVMAKQYENEQIAECINTAYHFHFGITLTDFTPKSRLSVHASLSALLTAPVIRFICPAGKIYLQKASQLLSEEMKRAPTLPRVLPPPPKGPFIHDLSKHLIWLIIMSANGRPALFSHKTHGTKLHDFHQARCSEWVLEPTWTMCKSFRAAEQYGRIQVSGRTLSVYFVASDNGVFLSMSLCDGYRRIACPRPRKWLVTPGGCILVTPQRGVFVGSRDCILKPRPIDLQFCPNIGPKITRFAPWRRDECFLMVSSGERIMIILTTVGPLVFATDRIIERLAKPFNGQRPLPNRFYELAGPPGFTPRTLQPHGPLMFCDDGSTRYITGLNTSGELGLGHRSPVVGFVALPPDRSRWELLAGGTFGLYYCKEQRALFLTGDLAQTIPTLVLKLALLPQKTQTRFAVQPLKVVYTYPVCGLVVRPTFLLLVMVTPTGPLTAFISQSQEFSTSIACSRLVQSGNNEAVYLKDKASGTWTRVRLSDRDATDNVTPPQSGKFIEVREVEVQPAGGGSRAGEGWGRGDGGGEGD</sequence>
<feature type="region of interest" description="Disordered" evidence="1">
    <location>
        <begin position="605"/>
        <end position="627"/>
    </location>
</feature>
<feature type="compositionally biased region" description="Gly residues" evidence="1">
    <location>
        <begin position="607"/>
        <end position="627"/>
    </location>
</feature>